<dbReference type="Proteomes" id="UP000271889">
    <property type="component" value="Unassembled WGS sequence"/>
</dbReference>
<sequence>IEDRRKALGKFHGKGCEQRRKTFPKASNAQKRTVDLSNVPEDLSHVPGGDLFLQLQTDDLHLYFYTDIVEKARDDGMYALIGDGVHNLNPVTIPNRMDKGQLYVLHAAIQGVIEVPILYAVTRYKTVETYKRIFEKLCETPGDCNDRFILDFEKAAIRAAKERFHKPKYKDAHSICASVE</sequence>
<evidence type="ECO:0000313" key="1">
    <source>
        <dbReference type="EMBL" id="VDK56060.1"/>
    </source>
</evidence>
<keyword evidence="2" id="KW-1185">Reference proteome</keyword>
<accession>A0A3P6RMX1</accession>
<protein>
    <recommendedName>
        <fullName evidence="3">MULE transposase domain-containing protein</fullName>
    </recommendedName>
</protein>
<gene>
    <name evidence="1" type="ORF">CGOC_LOCUS3519</name>
</gene>
<dbReference type="AlphaFoldDB" id="A0A3P6RMX1"/>
<evidence type="ECO:0000313" key="2">
    <source>
        <dbReference type="Proteomes" id="UP000271889"/>
    </source>
</evidence>
<evidence type="ECO:0008006" key="3">
    <source>
        <dbReference type="Google" id="ProtNLM"/>
    </source>
</evidence>
<dbReference type="EMBL" id="UYRV01008906">
    <property type="protein sequence ID" value="VDK56060.1"/>
    <property type="molecule type" value="Genomic_DNA"/>
</dbReference>
<name>A0A3P6RMX1_CYLGO</name>
<dbReference type="OrthoDB" id="5864342at2759"/>
<organism evidence="1 2">
    <name type="scientific">Cylicostephanus goldi</name>
    <name type="common">Nematode worm</name>
    <dbReference type="NCBI Taxonomy" id="71465"/>
    <lineage>
        <taxon>Eukaryota</taxon>
        <taxon>Metazoa</taxon>
        <taxon>Ecdysozoa</taxon>
        <taxon>Nematoda</taxon>
        <taxon>Chromadorea</taxon>
        <taxon>Rhabditida</taxon>
        <taxon>Rhabditina</taxon>
        <taxon>Rhabditomorpha</taxon>
        <taxon>Strongyloidea</taxon>
        <taxon>Strongylidae</taxon>
        <taxon>Cylicostephanus</taxon>
    </lineage>
</organism>
<proteinExistence type="predicted"/>
<reference evidence="1 2" key="1">
    <citation type="submission" date="2018-11" db="EMBL/GenBank/DDBJ databases">
        <authorList>
            <consortium name="Pathogen Informatics"/>
        </authorList>
    </citation>
    <scope>NUCLEOTIDE SEQUENCE [LARGE SCALE GENOMIC DNA]</scope>
</reference>
<feature type="non-terminal residue" evidence="1">
    <location>
        <position position="1"/>
    </location>
</feature>